<dbReference type="RefSeq" id="WP_285930688.1">
    <property type="nucleotide sequence ID" value="NZ_JASTZU010000018.1"/>
</dbReference>
<dbReference type="InterPro" id="IPR018088">
    <property type="entry name" value="Chalcone/stilbene_synthase_AS"/>
</dbReference>
<name>A0ABT7L574_9BACI</name>
<dbReference type="InterPro" id="IPR011141">
    <property type="entry name" value="Polyketide_synthase_type-III"/>
</dbReference>
<comment type="similarity">
    <text evidence="1">Belongs to the thiolase-like superfamily. Chalcone/stilbene synthases family.</text>
</comment>
<dbReference type="PIRSF" id="PIRSF000451">
    <property type="entry name" value="PKS_III"/>
    <property type="match status" value="1"/>
</dbReference>
<proteinExistence type="inferred from homology"/>
<keyword evidence="2" id="KW-0808">Transferase</keyword>
<dbReference type="EMBL" id="JASTZU010000018">
    <property type="protein sequence ID" value="MDL4839736.1"/>
    <property type="molecule type" value="Genomic_DNA"/>
</dbReference>
<dbReference type="CDD" id="cd00831">
    <property type="entry name" value="CHS_like"/>
    <property type="match status" value="1"/>
</dbReference>
<evidence type="ECO:0000256" key="2">
    <source>
        <dbReference type="ARBA" id="ARBA00022679"/>
    </source>
</evidence>
<dbReference type="InterPro" id="IPR012328">
    <property type="entry name" value="Chalcone/stilbene_synt_C"/>
</dbReference>
<evidence type="ECO:0000259" key="5">
    <source>
        <dbReference type="Pfam" id="PF02797"/>
    </source>
</evidence>
<feature type="domain" description="Chalcone/stilbene synthase C-terminal" evidence="5">
    <location>
        <begin position="233"/>
        <end position="352"/>
    </location>
</feature>
<evidence type="ECO:0000256" key="1">
    <source>
        <dbReference type="ARBA" id="ARBA00005531"/>
    </source>
</evidence>
<sequence length="361" mass="40650">MTYICSIGTSIPEYNLTQTEIQTFIKEIFPRPAREVNRLLPVFDHAAVKNRQFVVEQSWFANEHSFQERNDIYQTKAIKHGVEAIDHCLSNQDFLSHPIPYDAIDVIIFVSSTGIATPSLDAYLLNERNFRDDVIRMPLWGLGCAGGASGLARAHDWLSSNREGSVLVVSVELCSLAFQKNDDKKSNFIGSALFGDGTAAGLLLGDKSPYLKERRRTSPKVHQTSTRLKKDALNVMGWAITDNGFEVIFAKSIPSLVKEFWREHTLTFFKQIDWSVEDISCYIAHPGGKKVLEAMEEVLDITKTQLHYSYKILSDHGNMSSVTVFYILNAWMKENMKQGEKSILSALGPGFSSELISLEWS</sequence>
<organism evidence="6 7">
    <name type="scientific">Aquibacillus rhizosphaerae</name>
    <dbReference type="NCBI Taxonomy" id="3051431"/>
    <lineage>
        <taxon>Bacteria</taxon>
        <taxon>Bacillati</taxon>
        <taxon>Bacillota</taxon>
        <taxon>Bacilli</taxon>
        <taxon>Bacillales</taxon>
        <taxon>Bacillaceae</taxon>
        <taxon>Aquibacillus</taxon>
    </lineage>
</organism>
<dbReference type="InterPro" id="IPR001099">
    <property type="entry name" value="Chalcone/stilbene_synt_N"/>
</dbReference>
<dbReference type="PANTHER" id="PTHR11877">
    <property type="entry name" value="HYDROXYMETHYLGLUTARYL-COA SYNTHASE"/>
    <property type="match status" value="1"/>
</dbReference>
<dbReference type="Pfam" id="PF02797">
    <property type="entry name" value="Chal_sti_synt_C"/>
    <property type="match status" value="1"/>
</dbReference>
<accession>A0ABT7L574</accession>
<feature type="domain" description="Chalcone/stilbene synthase N-terminal" evidence="4">
    <location>
        <begin position="4"/>
        <end position="203"/>
    </location>
</feature>
<evidence type="ECO:0000256" key="3">
    <source>
        <dbReference type="ARBA" id="ARBA00023315"/>
    </source>
</evidence>
<dbReference type="Proteomes" id="UP001235343">
    <property type="component" value="Unassembled WGS sequence"/>
</dbReference>
<dbReference type="PROSITE" id="PS00441">
    <property type="entry name" value="CHALCONE_SYNTH"/>
    <property type="match status" value="1"/>
</dbReference>
<dbReference type="InterPro" id="IPR016039">
    <property type="entry name" value="Thiolase-like"/>
</dbReference>
<keyword evidence="3" id="KW-0012">Acyltransferase</keyword>
<reference evidence="6 7" key="1">
    <citation type="submission" date="2023-06" db="EMBL/GenBank/DDBJ databases">
        <title>Aquibacillus rhizosphaerae LR5S19.</title>
        <authorList>
            <person name="Sun J.-Q."/>
        </authorList>
    </citation>
    <scope>NUCLEOTIDE SEQUENCE [LARGE SCALE GENOMIC DNA]</scope>
    <source>
        <strain evidence="6 7">LR5S19</strain>
    </source>
</reference>
<dbReference type="Gene3D" id="3.40.47.10">
    <property type="match status" value="2"/>
</dbReference>
<comment type="caution">
    <text evidence="6">The sequence shown here is derived from an EMBL/GenBank/DDBJ whole genome shotgun (WGS) entry which is preliminary data.</text>
</comment>
<dbReference type="Pfam" id="PF00195">
    <property type="entry name" value="Chal_sti_synt_N"/>
    <property type="match status" value="1"/>
</dbReference>
<evidence type="ECO:0000313" key="7">
    <source>
        <dbReference type="Proteomes" id="UP001235343"/>
    </source>
</evidence>
<evidence type="ECO:0000313" key="6">
    <source>
        <dbReference type="EMBL" id="MDL4839736.1"/>
    </source>
</evidence>
<protein>
    <submittedName>
        <fullName evidence="6">3-oxoacyl-[acyl-carrier-protein] synthase III C-terminal domain-containing protein</fullName>
    </submittedName>
</protein>
<keyword evidence="7" id="KW-1185">Reference proteome</keyword>
<dbReference type="SUPFAM" id="SSF53901">
    <property type="entry name" value="Thiolase-like"/>
    <property type="match status" value="2"/>
</dbReference>
<gene>
    <name evidence="6" type="ORF">QQS35_04595</name>
</gene>
<evidence type="ECO:0000259" key="4">
    <source>
        <dbReference type="Pfam" id="PF00195"/>
    </source>
</evidence>
<dbReference type="PANTHER" id="PTHR11877:SF99">
    <property type="entry name" value="1,3,6,8-TETRAHYDROXYNAPHTHALENE SYNTHASE"/>
    <property type="match status" value="1"/>
</dbReference>